<evidence type="ECO:0000256" key="1">
    <source>
        <dbReference type="ARBA" id="ARBA00000083"/>
    </source>
</evidence>
<dbReference type="InterPro" id="IPR005886">
    <property type="entry name" value="UDP_G4E"/>
</dbReference>
<dbReference type="SUPFAM" id="SSF51735">
    <property type="entry name" value="NAD(P)-binding Rossmann-fold domains"/>
    <property type="match status" value="1"/>
</dbReference>
<dbReference type="InterPro" id="IPR001509">
    <property type="entry name" value="Epimerase_deHydtase"/>
</dbReference>
<gene>
    <name evidence="12" type="primary">galE</name>
    <name evidence="12" type="ORF">GNT65_16885</name>
</gene>
<organism evidence="12 13">
    <name type="scientific">Shewanella insulae</name>
    <dbReference type="NCBI Taxonomy" id="2681496"/>
    <lineage>
        <taxon>Bacteria</taxon>
        <taxon>Pseudomonadati</taxon>
        <taxon>Pseudomonadota</taxon>
        <taxon>Gammaproteobacteria</taxon>
        <taxon>Alteromonadales</taxon>
        <taxon>Shewanellaceae</taxon>
        <taxon>Shewanella</taxon>
    </lineage>
</organism>
<dbReference type="Proteomes" id="UP000474778">
    <property type="component" value="Unassembled WGS sequence"/>
</dbReference>
<keyword evidence="8" id="KW-0299">Galactose metabolism</keyword>
<dbReference type="Gene3D" id="3.90.25.10">
    <property type="entry name" value="UDP-galactose 4-epimerase, domain 1"/>
    <property type="match status" value="1"/>
</dbReference>
<dbReference type="UniPathway" id="UPA00214"/>
<reference evidence="12 13" key="1">
    <citation type="submission" date="2019-12" db="EMBL/GenBank/DDBJ databases">
        <title>Shewanella insulae sp. nov., isolated from a tidal flat.</title>
        <authorList>
            <person name="Yoon J.-H."/>
        </authorList>
    </citation>
    <scope>NUCLEOTIDE SEQUENCE [LARGE SCALE GENOMIC DNA]</scope>
    <source>
        <strain evidence="12 13">JBTF-M18</strain>
    </source>
</reference>
<evidence type="ECO:0000259" key="11">
    <source>
        <dbReference type="Pfam" id="PF01370"/>
    </source>
</evidence>
<evidence type="ECO:0000256" key="3">
    <source>
        <dbReference type="ARBA" id="ARBA00004947"/>
    </source>
</evidence>
<keyword evidence="9 10" id="KW-0413">Isomerase</keyword>
<evidence type="ECO:0000256" key="6">
    <source>
        <dbReference type="ARBA" id="ARBA00018569"/>
    </source>
</evidence>
<feature type="domain" description="NAD-dependent epimerase/dehydratase" evidence="11">
    <location>
        <begin position="18"/>
        <end position="276"/>
    </location>
</feature>
<sequence>MSPGGRAYKQMRQEKMNVLVTGGAGYIGSHACVELLSAGHQLVVLDNLSRAKFESLARVKQITAAKLTFVEGDIRDERALDALFEHHAIDAVMHFAGLKAVGESTRLPLEYYDNNVVGSMRLLSAMTRHGVKTLVFSSSATVYGANPPLPITEAAPCSSTNPYGQTKLVVEQMCAEWARARQDVSVILLRYFNPVGAHESGLIGEDPKGEPNNLLPYITQVAMGRRPYLAVFGCDYATTDGTGVRDYIHVVDLVQGHLAALTRLHGVAGCHTFNLGSGQGYSVLEMVRAFEQASGKEIALHMAPRRPGDIAASYACPDKAARELHWRVARDLSQMMQDCWRWQCRNPQGYS</sequence>
<comment type="similarity">
    <text evidence="4 10">Belongs to the NAD(P)-dependent epimerase/dehydratase family.</text>
</comment>
<dbReference type="AlphaFoldDB" id="A0A6L7I176"/>
<comment type="subunit">
    <text evidence="10">Homodimer.</text>
</comment>
<comment type="catalytic activity">
    <reaction evidence="1 10">
        <text>UDP-alpha-D-glucose = UDP-alpha-D-galactose</text>
        <dbReference type="Rhea" id="RHEA:22168"/>
        <dbReference type="ChEBI" id="CHEBI:58885"/>
        <dbReference type="ChEBI" id="CHEBI:66914"/>
        <dbReference type="EC" id="5.1.3.2"/>
    </reaction>
</comment>
<evidence type="ECO:0000256" key="10">
    <source>
        <dbReference type="RuleBase" id="RU366046"/>
    </source>
</evidence>
<evidence type="ECO:0000256" key="4">
    <source>
        <dbReference type="ARBA" id="ARBA00007637"/>
    </source>
</evidence>
<keyword evidence="7 10" id="KW-0520">NAD</keyword>
<dbReference type="GO" id="GO:0005829">
    <property type="term" value="C:cytosol"/>
    <property type="evidence" value="ECO:0007669"/>
    <property type="project" value="TreeGrafter"/>
</dbReference>
<keyword evidence="10" id="KW-0119">Carbohydrate metabolism</keyword>
<dbReference type="PANTHER" id="PTHR43725">
    <property type="entry name" value="UDP-GLUCOSE 4-EPIMERASE"/>
    <property type="match status" value="1"/>
</dbReference>
<dbReference type="Pfam" id="PF01370">
    <property type="entry name" value="Epimerase"/>
    <property type="match status" value="1"/>
</dbReference>
<evidence type="ECO:0000256" key="2">
    <source>
        <dbReference type="ARBA" id="ARBA00001911"/>
    </source>
</evidence>
<accession>A0A6L7I176</accession>
<name>A0A6L7I176_9GAMM</name>
<keyword evidence="13" id="KW-1185">Reference proteome</keyword>
<dbReference type="CDD" id="cd05247">
    <property type="entry name" value="UDP_G4E_1_SDR_e"/>
    <property type="match status" value="1"/>
</dbReference>
<dbReference type="NCBIfam" id="TIGR01179">
    <property type="entry name" value="galE"/>
    <property type="match status" value="1"/>
</dbReference>
<dbReference type="PANTHER" id="PTHR43725:SF47">
    <property type="entry name" value="UDP-GLUCOSE 4-EPIMERASE"/>
    <property type="match status" value="1"/>
</dbReference>
<protein>
    <recommendedName>
        <fullName evidence="6 10">UDP-glucose 4-epimerase</fullName>
        <ecNumber evidence="5 10">5.1.3.2</ecNumber>
    </recommendedName>
</protein>
<dbReference type="GO" id="GO:0006012">
    <property type="term" value="P:galactose metabolic process"/>
    <property type="evidence" value="ECO:0007669"/>
    <property type="project" value="UniProtKB-UniPathway"/>
</dbReference>
<dbReference type="NCBIfam" id="NF007956">
    <property type="entry name" value="PRK10675.1"/>
    <property type="match status" value="1"/>
</dbReference>
<dbReference type="GO" id="GO:0003978">
    <property type="term" value="F:UDP-glucose 4-epimerase activity"/>
    <property type="evidence" value="ECO:0007669"/>
    <property type="project" value="UniProtKB-UniRule"/>
</dbReference>
<evidence type="ECO:0000256" key="8">
    <source>
        <dbReference type="ARBA" id="ARBA00023144"/>
    </source>
</evidence>
<evidence type="ECO:0000256" key="5">
    <source>
        <dbReference type="ARBA" id="ARBA00013189"/>
    </source>
</evidence>
<dbReference type="Gene3D" id="3.40.50.720">
    <property type="entry name" value="NAD(P)-binding Rossmann-like Domain"/>
    <property type="match status" value="1"/>
</dbReference>
<evidence type="ECO:0000313" key="12">
    <source>
        <dbReference type="EMBL" id="MXR70336.1"/>
    </source>
</evidence>
<comment type="cofactor">
    <cofactor evidence="2 10">
        <name>NAD(+)</name>
        <dbReference type="ChEBI" id="CHEBI:57540"/>
    </cofactor>
</comment>
<comment type="caution">
    <text evidence="12">The sequence shown here is derived from an EMBL/GenBank/DDBJ whole genome shotgun (WGS) entry which is preliminary data.</text>
</comment>
<evidence type="ECO:0000313" key="13">
    <source>
        <dbReference type="Proteomes" id="UP000474778"/>
    </source>
</evidence>
<dbReference type="EC" id="5.1.3.2" evidence="5 10"/>
<comment type="pathway">
    <text evidence="3 10">Carbohydrate metabolism; galactose metabolism.</text>
</comment>
<evidence type="ECO:0000256" key="7">
    <source>
        <dbReference type="ARBA" id="ARBA00023027"/>
    </source>
</evidence>
<dbReference type="EMBL" id="WRPA01000018">
    <property type="protein sequence ID" value="MXR70336.1"/>
    <property type="molecule type" value="Genomic_DNA"/>
</dbReference>
<evidence type="ECO:0000256" key="9">
    <source>
        <dbReference type="ARBA" id="ARBA00023235"/>
    </source>
</evidence>
<proteinExistence type="inferred from homology"/>
<dbReference type="InterPro" id="IPR036291">
    <property type="entry name" value="NAD(P)-bd_dom_sf"/>
</dbReference>